<protein>
    <submittedName>
        <fullName evidence="2">Uncharacterized protein</fullName>
    </submittedName>
</protein>
<organism evidence="2 3">
    <name type="scientific">Penicillium cinerascens</name>
    <dbReference type="NCBI Taxonomy" id="70096"/>
    <lineage>
        <taxon>Eukaryota</taxon>
        <taxon>Fungi</taxon>
        <taxon>Dikarya</taxon>
        <taxon>Ascomycota</taxon>
        <taxon>Pezizomycotina</taxon>
        <taxon>Eurotiomycetes</taxon>
        <taxon>Eurotiomycetidae</taxon>
        <taxon>Eurotiales</taxon>
        <taxon>Aspergillaceae</taxon>
        <taxon>Penicillium</taxon>
    </lineage>
</organism>
<dbReference type="Proteomes" id="UP001150904">
    <property type="component" value="Unassembled WGS sequence"/>
</dbReference>
<comment type="caution">
    <text evidence="2">The sequence shown here is derived from an EMBL/GenBank/DDBJ whole genome shotgun (WGS) entry which is preliminary data.</text>
</comment>
<feature type="chain" id="PRO_5040937003" evidence="1">
    <location>
        <begin position="19"/>
        <end position="88"/>
    </location>
</feature>
<dbReference type="GeneID" id="83181938"/>
<reference evidence="2" key="1">
    <citation type="submission" date="2022-12" db="EMBL/GenBank/DDBJ databases">
        <authorList>
            <person name="Petersen C."/>
        </authorList>
    </citation>
    <scope>NUCLEOTIDE SEQUENCE</scope>
    <source>
        <strain evidence="2">IBT 15544</strain>
    </source>
</reference>
<proteinExistence type="predicted"/>
<sequence length="88" mass="9095">MKFQFILGALALAITTSAAPTAGAVDSIKLSQVQVKNLLDVLKVQGTLSADQTISCSVAYSLALSTTGPPYTIDLTTLDLSNCTYSGP</sequence>
<name>A0A9W9MDZ5_9EURO</name>
<gene>
    <name evidence="2" type="ORF">N7498_007575</name>
</gene>
<reference evidence="2" key="2">
    <citation type="journal article" date="2023" name="IMA Fungus">
        <title>Comparative genomic study of the Penicillium genus elucidates a diverse pangenome and 15 lateral gene transfer events.</title>
        <authorList>
            <person name="Petersen C."/>
            <person name="Sorensen T."/>
            <person name="Nielsen M.R."/>
            <person name="Sondergaard T.E."/>
            <person name="Sorensen J.L."/>
            <person name="Fitzpatrick D.A."/>
            <person name="Frisvad J.C."/>
            <person name="Nielsen K.L."/>
        </authorList>
    </citation>
    <scope>NUCLEOTIDE SEQUENCE</scope>
    <source>
        <strain evidence="2">IBT 15544</strain>
    </source>
</reference>
<accession>A0A9W9MDZ5</accession>
<keyword evidence="1" id="KW-0732">Signal</keyword>
<dbReference type="AlphaFoldDB" id="A0A9W9MDZ5"/>
<feature type="signal peptide" evidence="1">
    <location>
        <begin position="1"/>
        <end position="18"/>
    </location>
</feature>
<evidence type="ECO:0000256" key="1">
    <source>
        <dbReference type="SAM" id="SignalP"/>
    </source>
</evidence>
<evidence type="ECO:0000313" key="3">
    <source>
        <dbReference type="Proteomes" id="UP001150904"/>
    </source>
</evidence>
<dbReference type="RefSeq" id="XP_058306886.1">
    <property type="nucleotide sequence ID" value="XM_058454637.1"/>
</dbReference>
<dbReference type="OrthoDB" id="4281801at2759"/>
<evidence type="ECO:0000313" key="2">
    <source>
        <dbReference type="EMBL" id="KAJ5198458.1"/>
    </source>
</evidence>
<dbReference type="EMBL" id="JAPQKR010000014">
    <property type="protein sequence ID" value="KAJ5198458.1"/>
    <property type="molecule type" value="Genomic_DNA"/>
</dbReference>
<keyword evidence="3" id="KW-1185">Reference proteome</keyword>